<reference evidence="2 3" key="1">
    <citation type="submission" date="2016-11" db="EMBL/GenBank/DDBJ databases">
        <title>The macronuclear genome of Stentor coeruleus: a giant cell with tiny introns.</title>
        <authorList>
            <person name="Slabodnick M."/>
            <person name="Ruby J.G."/>
            <person name="Reiff S.B."/>
            <person name="Swart E.C."/>
            <person name="Gosai S."/>
            <person name="Prabakaran S."/>
            <person name="Witkowska E."/>
            <person name="Larue G.E."/>
            <person name="Fisher S."/>
            <person name="Freeman R.M."/>
            <person name="Gunawardena J."/>
            <person name="Chu W."/>
            <person name="Stover N.A."/>
            <person name="Gregory B.D."/>
            <person name="Nowacki M."/>
            <person name="Derisi J."/>
            <person name="Roy S.W."/>
            <person name="Marshall W.F."/>
            <person name="Sood P."/>
        </authorList>
    </citation>
    <scope>NUCLEOTIDE SEQUENCE [LARGE SCALE GENOMIC DNA]</scope>
    <source>
        <strain evidence="2">WM001</strain>
    </source>
</reference>
<evidence type="ECO:0000313" key="3">
    <source>
        <dbReference type="Proteomes" id="UP000187209"/>
    </source>
</evidence>
<gene>
    <name evidence="2" type="ORF">SteCoe_1136</name>
</gene>
<protein>
    <submittedName>
        <fullName evidence="2">Uncharacterized protein</fullName>
    </submittedName>
</protein>
<feature type="region of interest" description="Disordered" evidence="1">
    <location>
        <begin position="197"/>
        <end position="224"/>
    </location>
</feature>
<dbReference type="AlphaFoldDB" id="A0A1R2D2R1"/>
<dbReference type="InterPro" id="IPR010736">
    <property type="entry name" value="SHIPPO-rpt"/>
</dbReference>
<organism evidence="2 3">
    <name type="scientific">Stentor coeruleus</name>
    <dbReference type="NCBI Taxonomy" id="5963"/>
    <lineage>
        <taxon>Eukaryota</taxon>
        <taxon>Sar</taxon>
        <taxon>Alveolata</taxon>
        <taxon>Ciliophora</taxon>
        <taxon>Postciliodesmatophora</taxon>
        <taxon>Heterotrichea</taxon>
        <taxon>Heterotrichida</taxon>
        <taxon>Stentoridae</taxon>
        <taxon>Stentor</taxon>
    </lineage>
</organism>
<dbReference type="PANTHER" id="PTHR21580">
    <property type="entry name" value="SHIPPO-1-RELATED"/>
    <property type="match status" value="1"/>
</dbReference>
<dbReference type="EMBL" id="MPUH01000011">
    <property type="protein sequence ID" value="OMJ95533.1"/>
    <property type="molecule type" value="Genomic_DNA"/>
</dbReference>
<proteinExistence type="predicted"/>
<dbReference type="OrthoDB" id="309001at2759"/>
<name>A0A1R2D2R1_9CILI</name>
<evidence type="ECO:0000256" key="1">
    <source>
        <dbReference type="SAM" id="MobiDB-lite"/>
    </source>
</evidence>
<evidence type="ECO:0000313" key="2">
    <source>
        <dbReference type="EMBL" id="OMJ95533.1"/>
    </source>
</evidence>
<dbReference type="InterPro" id="IPR051291">
    <property type="entry name" value="CIMAP"/>
</dbReference>
<feature type="region of interest" description="Disordered" evidence="1">
    <location>
        <begin position="245"/>
        <end position="265"/>
    </location>
</feature>
<dbReference type="Proteomes" id="UP000187209">
    <property type="component" value="Unassembled WGS sequence"/>
</dbReference>
<sequence>MKETAPLWTMRGRSNYVHTEKVPGPGTYSPTGFIMMTSPKYRLGTAPRKELAELSLTPGPGTYSPSKYPDTPSWTIISKAPRLTVSQSLETPGPGTYRIALSQGSPRYSVGRGMRKSLENPQFAPGPGAYNPQLLPFKGNNLFTKAERIGITSKTMVPGPGVYEIKSKGVEGPCYSFRPKLKVKEVYPVPGPGNYNPNSSTVKEKSPSWGLGKSEKIDGASKDRSFPGPGTYLAFSTLAGPKWGFGSSKRGRSVEGASPGPGAYEIKSSIGATPTYVTISK</sequence>
<dbReference type="Pfam" id="PF07004">
    <property type="entry name" value="SHIPPO-rpt"/>
    <property type="match status" value="7"/>
</dbReference>
<feature type="compositionally biased region" description="Basic and acidic residues" evidence="1">
    <location>
        <begin position="213"/>
        <end position="224"/>
    </location>
</feature>
<comment type="caution">
    <text evidence="2">The sequence shown here is derived from an EMBL/GenBank/DDBJ whole genome shotgun (WGS) entry which is preliminary data.</text>
</comment>
<keyword evidence="3" id="KW-1185">Reference proteome</keyword>
<accession>A0A1R2D2R1</accession>